<dbReference type="AlphaFoldDB" id="A0AAV4VDH0"/>
<keyword evidence="2" id="KW-1185">Reference proteome</keyword>
<proteinExistence type="predicted"/>
<name>A0AAV4VDH0_9ARAC</name>
<protein>
    <submittedName>
        <fullName evidence="1">Uncharacterized protein</fullName>
    </submittedName>
</protein>
<sequence length="122" mass="14018">MKQEIVATEIYLGICHCCKTHREDIDRHVPVSRLNNKMSSAGTDRETWNRIIGIHLFDSSHCRAVMRFLSGVCGVFALASECELLFPMSSLHVLTRFKYWYRQGISAFHNVNRGAIRLGEFD</sequence>
<evidence type="ECO:0000313" key="2">
    <source>
        <dbReference type="Proteomes" id="UP001054837"/>
    </source>
</evidence>
<dbReference type="EMBL" id="BPLQ01012871">
    <property type="protein sequence ID" value="GIY68451.1"/>
    <property type="molecule type" value="Genomic_DNA"/>
</dbReference>
<gene>
    <name evidence="1" type="ORF">CDAR_546211</name>
</gene>
<accession>A0AAV4VDH0</accession>
<comment type="caution">
    <text evidence="1">The sequence shown here is derived from an EMBL/GenBank/DDBJ whole genome shotgun (WGS) entry which is preliminary data.</text>
</comment>
<dbReference type="Proteomes" id="UP001054837">
    <property type="component" value="Unassembled WGS sequence"/>
</dbReference>
<organism evidence="1 2">
    <name type="scientific">Caerostris darwini</name>
    <dbReference type="NCBI Taxonomy" id="1538125"/>
    <lineage>
        <taxon>Eukaryota</taxon>
        <taxon>Metazoa</taxon>
        <taxon>Ecdysozoa</taxon>
        <taxon>Arthropoda</taxon>
        <taxon>Chelicerata</taxon>
        <taxon>Arachnida</taxon>
        <taxon>Araneae</taxon>
        <taxon>Araneomorphae</taxon>
        <taxon>Entelegynae</taxon>
        <taxon>Araneoidea</taxon>
        <taxon>Araneidae</taxon>
        <taxon>Caerostris</taxon>
    </lineage>
</organism>
<reference evidence="1 2" key="1">
    <citation type="submission" date="2021-06" db="EMBL/GenBank/DDBJ databases">
        <title>Caerostris darwini draft genome.</title>
        <authorList>
            <person name="Kono N."/>
            <person name="Arakawa K."/>
        </authorList>
    </citation>
    <scope>NUCLEOTIDE SEQUENCE [LARGE SCALE GENOMIC DNA]</scope>
</reference>
<evidence type="ECO:0000313" key="1">
    <source>
        <dbReference type="EMBL" id="GIY68451.1"/>
    </source>
</evidence>